<proteinExistence type="predicted"/>
<evidence type="ECO:0000313" key="2">
    <source>
        <dbReference type="EMBL" id="KAF5370469.1"/>
    </source>
</evidence>
<sequence length="246" mass="28106">MMSFKRHHHRREKAPPPHPFLSQDPHSQMVRLLNDDAGLQFEIHPHHAALILAYDRAVCNGTASFLNAPLGTIAFARAFNRTDYRYKMCEFDETTQEWTVPRPEIQVPDGVIPVSYKDPRYAKLYALEILFENGDFNDRVFQNTLHAVYAPHSDRARNQNQYYRRRHGGPRRQGRYEYYDSDEDATSSGRSRRDRSPPRLSQSNSGPIAGPSTPLPATTPSQSSTAGEKPDDVQDEQMTVYTGNEV</sequence>
<dbReference type="EMBL" id="JAACJP010000052">
    <property type="protein sequence ID" value="KAF5370469.1"/>
    <property type="molecule type" value="Genomic_DNA"/>
</dbReference>
<dbReference type="Proteomes" id="UP000565441">
    <property type="component" value="Unassembled WGS sequence"/>
</dbReference>
<keyword evidence="3" id="KW-1185">Reference proteome</keyword>
<feature type="compositionally biased region" description="Polar residues" evidence="1">
    <location>
        <begin position="236"/>
        <end position="246"/>
    </location>
</feature>
<feature type="region of interest" description="Disordered" evidence="1">
    <location>
        <begin position="152"/>
        <end position="246"/>
    </location>
</feature>
<reference evidence="2 3" key="1">
    <citation type="journal article" date="2020" name="ISME J.">
        <title>Uncovering the hidden diversity of litter-decomposition mechanisms in mushroom-forming fungi.</title>
        <authorList>
            <person name="Floudas D."/>
            <person name="Bentzer J."/>
            <person name="Ahren D."/>
            <person name="Johansson T."/>
            <person name="Persson P."/>
            <person name="Tunlid A."/>
        </authorList>
    </citation>
    <scope>NUCLEOTIDE SEQUENCE [LARGE SCALE GENOMIC DNA]</scope>
    <source>
        <strain evidence="2 3">CBS 661.87</strain>
    </source>
</reference>
<feature type="compositionally biased region" description="Polar residues" evidence="1">
    <location>
        <begin position="215"/>
        <end position="226"/>
    </location>
</feature>
<feature type="compositionally biased region" description="Basic residues" evidence="1">
    <location>
        <begin position="1"/>
        <end position="12"/>
    </location>
</feature>
<feature type="compositionally biased region" description="Basic residues" evidence="1">
    <location>
        <begin position="163"/>
        <end position="173"/>
    </location>
</feature>
<name>A0A8H5GT35_9AGAR</name>
<dbReference type="AlphaFoldDB" id="A0A8H5GT35"/>
<feature type="region of interest" description="Disordered" evidence="1">
    <location>
        <begin position="1"/>
        <end position="24"/>
    </location>
</feature>
<organism evidence="2 3">
    <name type="scientific">Tricholomella constricta</name>
    <dbReference type="NCBI Taxonomy" id="117010"/>
    <lineage>
        <taxon>Eukaryota</taxon>
        <taxon>Fungi</taxon>
        <taxon>Dikarya</taxon>
        <taxon>Basidiomycota</taxon>
        <taxon>Agaricomycotina</taxon>
        <taxon>Agaricomycetes</taxon>
        <taxon>Agaricomycetidae</taxon>
        <taxon>Agaricales</taxon>
        <taxon>Tricholomatineae</taxon>
        <taxon>Lyophyllaceae</taxon>
        <taxon>Tricholomella</taxon>
    </lineage>
</organism>
<evidence type="ECO:0000256" key="1">
    <source>
        <dbReference type="SAM" id="MobiDB-lite"/>
    </source>
</evidence>
<accession>A0A8H5GT35</accession>
<comment type="caution">
    <text evidence="2">The sequence shown here is derived from an EMBL/GenBank/DDBJ whole genome shotgun (WGS) entry which is preliminary data.</text>
</comment>
<protein>
    <submittedName>
        <fullName evidence="2">Uncharacterized protein</fullName>
    </submittedName>
</protein>
<gene>
    <name evidence="2" type="ORF">D9615_009754</name>
</gene>
<evidence type="ECO:0000313" key="3">
    <source>
        <dbReference type="Proteomes" id="UP000565441"/>
    </source>
</evidence>